<keyword evidence="2" id="KW-1185">Reference proteome</keyword>
<accession>A0ABR1XBL8</accession>
<dbReference type="InterPro" id="IPR036465">
    <property type="entry name" value="vWFA_dom_sf"/>
</dbReference>
<evidence type="ECO:0008006" key="3">
    <source>
        <dbReference type="Google" id="ProtNLM"/>
    </source>
</evidence>
<comment type="caution">
    <text evidence="1">The sequence shown here is derived from an EMBL/GenBank/DDBJ whole genome shotgun (WGS) entry which is preliminary data.</text>
</comment>
<dbReference type="GeneID" id="92038037"/>
<dbReference type="RefSeq" id="XP_066674750.1">
    <property type="nucleotide sequence ID" value="XM_066804977.1"/>
</dbReference>
<gene>
    <name evidence="1" type="ORF">PG997_000662</name>
</gene>
<protein>
    <recommendedName>
        <fullName evidence="3">VWFA domain-containing protein</fullName>
    </recommendedName>
</protein>
<dbReference type="SUPFAM" id="SSF53300">
    <property type="entry name" value="vWA-like"/>
    <property type="match status" value="1"/>
</dbReference>
<organism evidence="1 2">
    <name type="scientific">Apiospora hydei</name>
    <dbReference type="NCBI Taxonomy" id="1337664"/>
    <lineage>
        <taxon>Eukaryota</taxon>
        <taxon>Fungi</taxon>
        <taxon>Dikarya</taxon>
        <taxon>Ascomycota</taxon>
        <taxon>Pezizomycotina</taxon>
        <taxon>Sordariomycetes</taxon>
        <taxon>Xylariomycetidae</taxon>
        <taxon>Amphisphaeriales</taxon>
        <taxon>Apiosporaceae</taxon>
        <taxon>Apiospora</taxon>
    </lineage>
</organism>
<proteinExistence type="predicted"/>
<name>A0ABR1XBL8_9PEZI</name>
<evidence type="ECO:0000313" key="2">
    <source>
        <dbReference type="Proteomes" id="UP001433268"/>
    </source>
</evidence>
<dbReference type="EMBL" id="JAQQWN010000002">
    <property type="protein sequence ID" value="KAK8093977.1"/>
    <property type="molecule type" value="Genomic_DNA"/>
</dbReference>
<reference evidence="1 2" key="1">
    <citation type="submission" date="2023-01" db="EMBL/GenBank/DDBJ databases">
        <title>Analysis of 21 Apiospora genomes using comparative genomics revels a genus with tremendous synthesis potential of carbohydrate active enzymes and secondary metabolites.</title>
        <authorList>
            <person name="Sorensen T."/>
        </authorList>
    </citation>
    <scope>NUCLEOTIDE SEQUENCE [LARGE SCALE GENOMIC DNA]</scope>
    <source>
        <strain evidence="1 2">CBS 114990</strain>
    </source>
</reference>
<dbReference type="Proteomes" id="UP001433268">
    <property type="component" value="Unassembled WGS sequence"/>
</dbReference>
<evidence type="ECO:0000313" key="1">
    <source>
        <dbReference type="EMBL" id="KAK8093977.1"/>
    </source>
</evidence>
<sequence length="249" mass="28344">MSRRFEYHVFLDNNNDLGQHELQLMKDILEALRPQILESDKDTTIHYFQPDGNPTSREFPKHDPEMPNEAIEDFLEASGDGDDHMDAFVLALKSYDERPNGIPRNIIWITNGASLVAQEDKLINEIVEVMALEAKRGDKLISTHGGDLRYRPCGATFVQIGDNGDATQLFDKLPNSLRSEFKDKIEQGPPRLYGRAREHYEEGQKSDPKYYEKRLGIVHHVKLGSLGDAQRQLTRILMGGIDSEDLPEL</sequence>